<reference evidence="2 3" key="1">
    <citation type="submission" date="2018-05" db="EMBL/GenBank/DDBJ databases">
        <title>The Hungate 1000. A catalogue of reference genomes from the rumen microbiome.</title>
        <authorList>
            <person name="Kelly W."/>
        </authorList>
    </citation>
    <scope>NUCLEOTIDE SEQUENCE [LARGE SCALE GENOMIC DNA]</scope>
    <source>
        <strain evidence="2 3">SAb67</strain>
    </source>
</reference>
<protein>
    <recommendedName>
        <fullName evidence="4">DUF3006 family protein</fullName>
    </recommendedName>
</protein>
<dbReference type="RefSeq" id="WP_109727267.1">
    <property type="nucleotide sequence ID" value="NZ_QGDI01000010.1"/>
</dbReference>
<proteinExistence type="predicted"/>
<sequence length="75" mass="8430">MTVLDRFEGGYAVLETENGTVTVLRSSLPEGVREGDVLTERNGHFAVDTSTTEQRRSSHARRLRRLTGKDKRGKQ</sequence>
<accession>A0A315XVV2</accession>
<dbReference type="Pfam" id="PF11213">
    <property type="entry name" value="DUF3006"/>
    <property type="match status" value="1"/>
</dbReference>
<feature type="region of interest" description="Disordered" evidence="1">
    <location>
        <begin position="47"/>
        <end position="75"/>
    </location>
</feature>
<dbReference type="AlphaFoldDB" id="A0A315XVV2"/>
<feature type="compositionally biased region" description="Basic residues" evidence="1">
    <location>
        <begin position="57"/>
        <end position="75"/>
    </location>
</feature>
<evidence type="ECO:0008006" key="4">
    <source>
        <dbReference type="Google" id="ProtNLM"/>
    </source>
</evidence>
<evidence type="ECO:0000313" key="3">
    <source>
        <dbReference type="Proteomes" id="UP000245720"/>
    </source>
</evidence>
<evidence type="ECO:0000313" key="2">
    <source>
        <dbReference type="EMBL" id="PWJ11316.1"/>
    </source>
</evidence>
<dbReference type="InterPro" id="IPR021377">
    <property type="entry name" value="DUF3006"/>
</dbReference>
<organism evidence="2 3">
    <name type="scientific">Ruminococcus flavefaciens</name>
    <dbReference type="NCBI Taxonomy" id="1265"/>
    <lineage>
        <taxon>Bacteria</taxon>
        <taxon>Bacillati</taxon>
        <taxon>Bacillota</taxon>
        <taxon>Clostridia</taxon>
        <taxon>Eubacteriales</taxon>
        <taxon>Oscillospiraceae</taxon>
        <taxon>Ruminococcus</taxon>
    </lineage>
</organism>
<name>A0A315XVV2_RUMFL</name>
<dbReference type="EMBL" id="QGDI01000010">
    <property type="protein sequence ID" value="PWJ11316.1"/>
    <property type="molecule type" value="Genomic_DNA"/>
</dbReference>
<dbReference type="Proteomes" id="UP000245720">
    <property type="component" value="Unassembled WGS sequence"/>
</dbReference>
<comment type="caution">
    <text evidence="2">The sequence shown here is derived from an EMBL/GenBank/DDBJ whole genome shotgun (WGS) entry which is preliminary data.</text>
</comment>
<gene>
    <name evidence="2" type="ORF">IE37_02539</name>
</gene>
<evidence type="ECO:0000256" key="1">
    <source>
        <dbReference type="SAM" id="MobiDB-lite"/>
    </source>
</evidence>
<dbReference type="OrthoDB" id="164847at2"/>